<gene>
    <name evidence="1" type="ORF">LH706_06775</name>
</gene>
<reference evidence="1" key="1">
    <citation type="submission" date="2021-10" db="EMBL/GenBank/DDBJ databases">
        <title>Complete genome sequences of five Ralstonia solancearum strains isolated from sunflower.</title>
        <authorList>
            <person name="She X."/>
            <person name="He Z."/>
        </authorList>
    </citation>
    <scope>NUCLEOTIDE SEQUENCE</scope>
    <source>
        <strain evidence="1">RS638</strain>
    </source>
</reference>
<name>A0ABY6NGC0_RALSL</name>
<protein>
    <recommendedName>
        <fullName evidence="2">MarR family transcriptional regulator</fullName>
    </recommendedName>
</protein>
<organism evidence="1">
    <name type="scientific">Ralstonia solanacearum</name>
    <name type="common">Pseudomonas solanacearum</name>
    <dbReference type="NCBI Taxonomy" id="305"/>
    <lineage>
        <taxon>Bacteria</taxon>
        <taxon>Pseudomonadati</taxon>
        <taxon>Pseudomonadota</taxon>
        <taxon>Betaproteobacteria</taxon>
        <taxon>Burkholderiales</taxon>
        <taxon>Burkholderiaceae</taxon>
        <taxon>Ralstonia</taxon>
        <taxon>Ralstonia solanacearum species complex</taxon>
    </lineage>
</organism>
<dbReference type="EMBL" id="CP085043">
    <property type="protein sequence ID" value="UZF16139.1"/>
    <property type="molecule type" value="Genomic_DNA"/>
</dbReference>
<sequence>MSVDIERENLILIGDIMNTGVVMAESYDDDSGVERASREDIVRFRRNLCLVKLEDDERAIMSYFCKLAEFDEIIKKDQREIGLAVNLQQHRVSLAVSSLAKKGIITKNKKGKYNCYMLNLGFELPVKNGGLVVPFRRKRPEGGKIEA</sequence>
<evidence type="ECO:0008006" key="2">
    <source>
        <dbReference type="Google" id="ProtNLM"/>
    </source>
</evidence>
<proteinExistence type="predicted"/>
<accession>A0ABY6NGC0</accession>
<evidence type="ECO:0000313" key="1">
    <source>
        <dbReference type="EMBL" id="UZF16139.1"/>
    </source>
</evidence>